<dbReference type="AlphaFoldDB" id="A0A8B8AL94"/>
<evidence type="ECO:0000313" key="4">
    <source>
        <dbReference type="Proteomes" id="UP000694844"/>
    </source>
</evidence>
<dbReference type="CDD" id="cd00037">
    <property type="entry name" value="CLECT"/>
    <property type="match status" value="1"/>
</dbReference>
<evidence type="ECO:0000259" key="3">
    <source>
        <dbReference type="PROSITE" id="PS50041"/>
    </source>
</evidence>
<protein>
    <submittedName>
        <fullName evidence="5">Low affinity immunoglobulin epsilon Fc receptor-like</fullName>
    </submittedName>
</protein>
<dbReference type="PROSITE" id="PS00615">
    <property type="entry name" value="C_TYPE_LECTIN_1"/>
    <property type="match status" value="1"/>
</dbReference>
<evidence type="ECO:0000313" key="5">
    <source>
        <dbReference type="RefSeq" id="XP_022290814.1"/>
    </source>
</evidence>
<dbReference type="InterPro" id="IPR016186">
    <property type="entry name" value="C-type_lectin-like/link_sf"/>
</dbReference>
<keyword evidence="2" id="KW-0732">Signal</keyword>
<dbReference type="PROSITE" id="PS50041">
    <property type="entry name" value="C_TYPE_LECTIN_2"/>
    <property type="match status" value="1"/>
</dbReference>
<name>A0A8B8AL94_CRAVI</name>
<dbReference type="InterPro" id="IPR050111">
    <property type="entry name" value="C-type_lectin/snaclec_domain"/>
</dbReference>
<dbReference type="Gene3D" id="3.10.100.10">
    <property type="entry name" value="Mannose-Binding Protein A, subunit A"/>
    <property type="match status" value="1"/>
</dbReference>
<dbReference type="SMART" id="SM00034">
    <property type="entry name" value="CLECT"/>
    <property type="match status" value="1"/>
</dbReference>
<sequence length="160" mass="17837">MKRLLVALLFCGIVATASGACPGGWYHFATSCYAFIDAEPLGWTEAMFYCSTLHAKLVEIGSSAENNFLKNHAWSLHKNETYWIGLTDALVEGKFIWQTTQDDAVFTDWAPSEPNDAGHLEDCAALTFGYHYQWNDGHCSSKIDFICEKEIDDDISNPIG</sequence>
<dbReference type="Proteomes" id="UP000694844">
    <property type="component" value="Chromosome 7"/>
</dbReference>
<evidence type="ECO:0000256" key="1">
    <source>
        <dbReference type="ARBA" id="ARBA00023157"/>
    </source>
</evidence>
<dbReference type="InterPro" id="IPR016187">
    <property type="entry name" value="CTDL_fold"/>
</dbReference>
<evidence type="ECO:0000256" key="2">
    <source>
        <dbReference type="SAM" id="SignalP"/>
    </source>
</evidence>
<accession>A0A8B8AL94</accession>
<dbReference type="KEGG" id="cvn:111102399"/>
<dbReference type="RefSeq" id="XP_022290814.1">
    <property type="nucleotide sequence ID" value="XM_022435106.1"/>
</dbReference>
<dbReference type="GeneID" id="111102399"/>
<feature type="chain" id="PRO_5034341128" evidence="2">
    <location>
        <begin position="20"/>
        <end position="160"/>
    </location>
</feature>
<proteinExistence type="predicted"/>
<gene>
    <name evidence="5" type="primary">LOC111102399</name>
</gene>
<dbReference type="Pfam" id="PF00059">
    <property type="entry name" value="Lectin_C"/>
    <property type="match status" value="1"/>
</dbReference>
<feature type="signal peptide" evidence="2">
    <location>
        <begin position="1"/>
        <end position="19"/>
    </location>
</feature>
<feature type="domain" description="C-type lectin" evidence="3">
    <location>
        <begin position="28"/>
        <end position="148"/>
    </location>
</feature>
<dbReference type="SUPFAM" id="SSF56436">
    <property type="entry name" value="C-type lectin-like"/>
    <property type="match status" value="1"/>
</dbReference>
<dbReference type="PROSITE" id="PS51257">
    <property type="entry name" value="PROKAR_LIPOPROTEIN"/>
    <property type="match status" value="1"/>
</dbReference>
<keyword evidence="1" id="KW-1015">Disulfide bond</keyword>
<dbReference type="OrthoDB" id="10047605at2759"/>
<reference evidence="5" key="1">
    <citation type="submission" date="2025-08" db="UniProtKB">
        <authorList>
            <consortium name="RefSeq"/>
        </authorList>
    </citation>
    <scope>IDENTIFICATION</scope>
    <source>
        <tissue evidence="5">Whole sample</tissue>
    </source>
</reference>
<keyword evidence="4" id="KW-1185">Reference proteome</keyword>
<organism evidence="4 5">
    <name type="scientific">Crassostrea virginica</name>
    <name type="common">Eastern oyster</name>
    <dbReference type="NCBI Taxonomy" id="6565"/>
    <lineage>
        <taxon>Eukaryota</taxon>
        <taxon>Metazoa</taxon>
        <taxon>Spiralia</taxon>
        <taxon>Lophotrochozoa</taxon>
        <taxon>Mollusca</taxon>
        <taxon>Bivalvia</taxon>
        <taxon>Autobranchia</taxon>
        <taxon>Pteriomorphia</taxon>
        <taxon>Ostreida</taxon>
        <taxon>Ostreoidea</taxon>
        <taxon>Ostreidae</taxon>
        <taxon>Crassostrea</taxon>
    </lineage>
</organism>
<dbReference type="InterPro" id="IPR001304">
    <property type="entry name" value="C-type_lectin-like"/>
</dbReference>
<dbReference type="InterPro" id="IPR018378">
    <property type="entry name" value="C-type_lectin_CS"/>
</dbReference>
<dbReference type="PANTHER" id="PTHR22803">
    <property type="entry name" value="MANNOSE, PHOSPHOLIPASE, LECTIN RECEPTOR RELATED"/>
    <property type="match status" value="1"/>
</dbReference>